<dbReference type="Gene3D" id="1.10.510.10">
    <property type="entry name" value="Transferase(Phosphotransferase) domain 1"/>
    <property type="match status" value="1"/>
</dbReference>
<keyword evidence="1 7" id="KW-0808">Transferase</keyword>
<evidence type="ECO:0000256" key="1">
    <source>
        <dbReference type="ARBA" id="ARBA00022679"/>
    </source>
</evidence>
<dbReference type="CDD" id="cd14014">
    <property type="entry name" value="STKc_PknB_like"/>
    <property type="match status" value="1"/>
</dbReference>
<dbReference type="InterPro" id="IPR027417">
    <property type="entry name" value="P-loop_NTPase"/>
</dbReference>
<accession>A0A7W5AX45</accession>
<evidence type="ECO:0000259" key="6">
    <source>
        <dbReference type="PROSITE" id="PS50011"/>
    </source>
</evidence>
<keyword evidence="4 5" id="KW-0067">ATP-binding</keyword>
<dbReference type="Pfam" id="PF00069">
    <property type="entry name" value="Pkinase"/>
    <property type="match status" value="1"/>
</dbReference>
<dbReference type="InterPro" id="IPR017441">
    <property type="entry name" value="Protein_kinase_ATP_BS"/>
</dbReference>
<dbReference type="Proteomes" id="UP000570361">
    <property type="component" value="Unassembled WGS sequence"/>
</dbReference>
<dbReference type="Gene3D" id="3.40.50.300">
    <property type="entry name" value="P-loop containing nucleotide triphosphate hydrolases"/>
    <property type="match status" value="1"/>
</dbReference>
<dbReference type="InterPro" id="IPR011009">
    <property type="entry name" value="Kinase-like_dom_sf"/>
</dbReference>
<comment type="caution">
    <text evidence="7">The sequence shown here is derived from an EMBL/GenBank/DDBJ whole genome shotgun (WGS) entry which is preliminary data.</text>
</comment>
<feature type="domain" description="Protein kinase" evidence="6">
    <location>
        <begin position="15"/>
        <end position="262"/>
    </location>
</feature>
<dbReference type="InterPro" id="IPR000719">
    <property type="entry name" value="Prot_kinase_dom"/>
</dbReference>
<dbReference type="PROSITE" id="PS50011">
    <property type="entry name" value="PROTEIN_KINASE_DOM"/>
    <property type="match status" value="1"/>
</dbReference>
<proteinExistence type="predicted"/>
<keyword evidence="2 5" id="KW-0547">Nucleotide-binding</keyword>
<gene>
    <name evidence="7" type="ORF">FHS18_002415</name>
</gene>
<evidence type="ECO:0000256" key="5">
    <source>
        <dbReference type="PROSITE-ProRule" id="PRU10141"/>
    </source>
</evidence>
<dbReference type="PROSITE" id="PS00107">
    <property type="entry name" value="PROTEIN_KINASE_ATP"/>
    <property type="match status" value="1"/>
</dbReference>
<evidence type="ECO:0000256" key="3">
    <source>
        <dbReference type="ARBA" id="ARBA00022777"/>
    </source>
</evidence>
<dbReference type="PANTHER" id="PTHR43289:SF34">
    <property type="entry name" value="SERINE_THREONINE-PROTEIN KINASE YBDM-RELATED"/>
    <property type="match status" value="1"/>
</dbReference>
<dbReference type="PROSITE" id="PS00108">
    <property type="entry name" value="PROTEIN_KINASE_ST"/>
    <property type="match status" value="1"/>
</dbReference>
<keyword evidence="8" id="KW-1185">Reference proteome</keyword>
<dbReference type="EMBL" id="JACHXK010000004">
    <property type="protein sequence ID" value="MBB3110348.1"/>
    <property type="molecule type" value="Genomic_DNA"/>
</dbReference>
<evidence type="ECO:0000256" key="2">
    <source>
        <dbReference type="ARBA" id="ARBA00022741"/>
    </source>
</evidence>
<keyword evidence="3 7" id="KW-0418">Kinase</keyword>
<dbReference type="GO" id="GO:0005524">
    <property type="term" value="F:ATP binding"/>
    <property type="evidence" value="ECO:0007669"/>
    <property type="project" value="UniProtKB-UniRule"/>
</dbReference>
<dbReference type="RefSeq" id="WP_183600241.1">
    <property type="nucleotide sequence ID" value="NZ_JACHXK010000004.1"/>
</dbReference>
<name>A0A7W5AX45_9BACL</name>
<evidence type="ECO:0000256" key="4">
    <source>
        <dbReference type="ARBA" id="ARBA00022840"/>
    </source>
</evidence>
<reference evidence="7 8" key="1">
    <citation type="submission" date="2020-08" db="EMBL/GenBank/DDBJ databases">
        <title>Genomic Encyclopedia of Type Strains, Phase III (KMG-III): the genomes of soil and plant-associated and newly described type strains.</title>
        <authorList>
            <person name="Whitman W."/>
        </authorList>
    </citation>
    <scope>NUCLEOTIDE SEQUENCE [LARGE SCALE GENOMIC DNA]</scope>
    <source>
        <strain evidence="7 8">CECT 5862</strain>
    </source>
</reference>
<dbReference type="Gene3D" id="3.30.200.20">
    <property type="entry name" value="Phosphorylase Kinase, domain 1"/>
    <property type="match status" value="1"/>
</dbReference>
<sequence>MGIVLQQGTTIAGRYRILGAIGQGGMGDVYAAEDLRLDGRLRAVKVNRPPSSDGHYKVEEAALLMRLDHPRLPAIVDYCPPDNEGVEIVVMEYIDGYNLRTFMDQSGEGLSLLTVIAIGVQLADVLNYLHGQCPPIIHRDLKPTNVMIDRTGEVRLIDFGIARSYKEGAHRDTSLLGTPGFAAPEQNGQSQSDARTDIYGLGALLFYVLGGGRARTANAALPDHVPVDLRGIVYRMLEPRATDRYKDMEEVGRALAGVHARLSGPIGPSWEGSPAMPRHRQDEREIANINFGRVHPSANLARQIVVASLSPGAGASFVAITLAILLAERGLHCAAMEHAAVSPEWYALLDSSSLVPYQANKLLDPRYERYIKEGVQWHMLRPNRHAEDLRDDGRKLNLMIEQLACDVLVIDLSGSWMLPEAEQLLQNADHLVMVADPFPSKWTMKRLAAAEKVQLEREAAGRATHWVLNKDVPFSRRKEWMDMLPRRPVAAIPQLPPDKLVNLLWEGRWITEDRRLRKQVKTAFEALNRKFFEI</sequence>
<dbReference type="InterPro" id="IPR008271">
    <property type="entry name" value="Ser/Thr_kinase_AS"/>
</dbReference>
<dbReference type="SUPFAM" id="SSF52540">
    <property type="entry name" value="P-loop containing nucleoside triphosphate hydrolases"/>
    <property type="match status" value="1"/>
</dbReference>
<dbReference type="AlphaFoldDB" id="A0A7W5AX45"/>
<feature type="binding site" evidence="5">
    <location>
        <position position="45"/>
    </location>
    <ligand>
        <name>ATP</name>
        <dbReference type="ChEBI" id="CHEBI:30616"/>
    </ligand>
</feature>
<evidence type="ECO:0000313" key="7">
    <source>
        <dbReference type="EMBL" id="MBB3110348.1"/>
    </source>
</evidence>
<dbReference type="SUPFAM" id="SSF56112">
    <property type="entry name" value="Protein kinase-like (PK-like)"/>
    <property type="match status" value="1"/>
</dbReference>
<organism evidence="7 8">
    <name type="scientific">Paenibacillus phyllosphaerae</name>
    <dbReference type="NCBI Taxonomy" id="274593"/>
    <lineage>
        <taxon>Bacteria</taxon>
        <taxon>Bacillati</taxon>
        <taxon>Bacillota</taxon>
        <taxon>Bacilli</taxon>
        <taxon>Bacillales</taxon>
        <taxon>Paenibacillaceae</taxon>
        <taxon>Paenibacillus</taxon>
    </lineage>
</organism>
<dbReference type="SMART" id="SM00220">
    <property type="entry name" value="S_TKc"/>
    <property type="match status" value="1"/>
</dbReference>
<dbReference type="EC" id="2.7.11.1" evidence="7"/>
<dbReference type="GO" id="GO:0004674">
    <property type="term" value="F:protein serine/threonine kinase activity"/>
    <property type="evidence" value="ECO:0007669"/>
    <property type="project" value="UniProtKB-EC"/>
</dbReference>
<protein>
    <submittedName>
        <fullName evidence="7">Serine/threonine-protein kinase</fullName>
        <ecNumber evidence="7">2.7.11.1</ecNumber>
    </submittedName>
</protein>
<evidence type="ECO:0000313" key="8">
    <source>
        <dbReference type="Proteomes" id="UP000570361"/>
    </source>
</evidence>
<dbReference type="PANTHER" id="PTHR43289">
    <property type="entry name" value="MITOGEN-ACTIVATED PROTEIN KINASE KINASE KINASE 20-RELATED"/>
    <property type="match status" value="1"/>
</dbReference>